<feature type="signal peptide" evidence="1">
    <location>
        <begin position="1"/>
        <end position="25"/>
    </location>
</feature>
<dbReference type="Proteomes" id="UP000314294">
    <property type="component" value="Unassembled WGS sequence"/>
</dbReference>
<reference evidence="2 3" key="1">
    <citation type="submission" date="2019-03" db="EMBL/GenBank/DDBJ databases">
        <title>First draft genome of Liparis tanakae, snailfish: a comprehensive survey of snailfish specific genes.</title>
        <authorList>
            <person name="Kim W."/>
            <person name="Song I."/>
            <person name="Jeong J.-H."/>
            <person name="Kim D."/>
            <person name="Kim S."/>
            <person name="Ryu S."/>
            <person name="Song J.Y."/>
            <person name="Lee S.K."/>
        </authorList>
    </citation>
    <scope>NUCLEOTIDE SEQUENCE [LARGE SCALE GENOMIC DNA]</scope>
    <source>
        <tissue evidence="2">Muscle</tissue>
    </source>
</reference>
<protein>
    <recommendedName>
        <fullName evidence="4">Secreted protein</fullName>
    </recommendedName>
</protein>
<feature type="chain" id="PRO_5021284633" description="Secreted protein" evidence="1">
    <location>
        <begin position="26"/>
        <end position="171"/>
    </location>
</feature>
<evidence type="ECO:0000313" key="2">
    <source>
        <dbReference type="EMBL" id="TNN43201.1"/>
    </source>
</evidence>
<dbReference type="EMBL" id="SRLO01000982">
    <property type="protein sequence ID" value="TNN43201.1"/>
    <property type="molecule type" value="Genomic_DNA"/>
</dbReference>
<name>A0A4Z2FQC6_9TELE</name>
<gene>
    <name evidence="2" type="ORF">EYF80_046612</name>
</gene>
<proteinExistence type="predicted"/>
<accession>A0A4Z2FQC6</accession>
<evidence type="ECO:0000313" key="3">
    <source>
        <dbReference type="Proteomes" id="UP000314294"/>
    </source>
</evidence>
<evidence type="ECO:0008006" key="4">
    <source>
        <dbReference type="Google" id="ProtNLM"/>
    </source>
</evidence>
<keyword evidence="3" id="KW-1185">Reference proteome</keyword>
<organism evidence="2 3">
    <name type="scientific">Liparis tanakae</name>
    <name type="common">Tanaka's snailfish</name>
    <dbReference type="NCBI Taxonomy" id="230148"/>
    <lineage>
        <taxon>Eukaryota</taxon>
        <taxon>Metazoa</taxon>
        <taxon>Chordata</taxon>
        <taxon>Craniata</taxon>
        <taxon>Vertebrata</taxon>
        <taxon>Euteleostomi</taxon>
        <taxon>Actinopterygii</taxon>
        <taxon>Neopterygii</taxon>
        <taxon>Teleostei</taxon>
        <taxon>Neoteleostei</taxon>
        <taxon>Acanthomorphata</taxon>
        <taxon>Eupercaria</taxon>
        <taxon>Perciformes</taxon>
        <taxon>Cottioidei</taxon>
        <taxon>Cottales</taxon>
        <taxon>Liparidae</taxon>
        <taxon>Liparis</taxon>
    </lineage>
</organism>
<comment type="caution">
    <text evidence="2">The sequence shown here is derived from an EMBL/GenBank/DDBJ whole genome shotgun (WGS) entry which is preliminary data.</text>
</comment>
<evidence type="ECO:0000256" key="1">
    <source>
        <dbReference type="SAM" id="SignalP"/>
    </source>
</evidence>
<sequence>MLLFLFLFLLLFIILILLSCTLVSAGRTQTTSVHPGINKFRLNSWSSGPWSSSGFRSPGPLVVPIVGQQGLQVPIVGQQDLQVLWWSPYRRLTRSSSKLMSPSSSSLSSSSGSSLISALSSVLAGRAFSRLRMRCRGDCPPAGGDTCCCSRLSLCFLAKLTNTWAESGRVT</sequence>
<keyword evidence="1" id="KW-0732">Signal</keyword>
<dbReference type="AlphaFoldDB" id="A0A4Z2FQC6"/>